<reference evidence="1 2" key="1">
    <citation type="submission" date="2015-06" db="EMBL/GenBank/DDBJ databases">
        <title>Draft genome sequence of the purine-degrading Clostridium cylindrosporum HC-1 (DSM 605).</title>
        <authorList>
            <person name="Poehlein A."/>
            <person name="Schiel-Bengelsdorf B."/>
            <person name="Bengelsdorf F."/>
            <person name="Daniel R."/>
            <person name="Duerre P."/>
        </authorList>
    </citation>
    <scope>NUCLEOTIDE SEQUENCE [LARGE SCALE GENOMIC DNA]</scope>
    <source>
        <strain evidence="1 2">DSM 605</strain>
    </source>
</reference>
<dbReference type="Proteomes" id="UP000036756">
    <property type="component" value="Unassembled WGS sequence"/>
</dbReference>
<accession>A0A0J8D655</accession>
<evidence type="ECO:0000313" key="1">
    <source>
        <dbReference type="EMBL" id="KMT21575.1"/>
    </source>
</evidence>
<dbReference type="OrthoDB" id="7365718at2"/>
<dbReference type="RefSeq" id="WP_053083307.1">
    <property type="nucleotide sequence ID" value="NZ_LFVU01000027.1"/>
</dbReference>
<organism evidence="1 2">
    <name type="scientific">Clostridium cylindrosporum DSM 605</name>
    <dbReference type="NCBI Taxonomy" id="1121307"/>
    <lineage>
        <taxon>Bacteria</taxon>
        <taxon>Bacillati</taxon>
        <taxon>Bacillota</taxon>
        <taxon>Clostridia</taxon>
        <taxon>Eubacteriales</taxon>
        <taxon>Clostridiaceae</taxon>
        <taxon>Clostridium</taxon>
    </lineage>
</organism>
<dbReference type="STRING" id="1121307.CLCY_2c03370"/>
<name>A0A0J8D655_CLOCY</name>
<comment type="caution">
    <text evidence="1">The sequence shown here is derived from an EMBL/GenBank/DDBJ whole genome shotgun (WGS) entry which is preliminary data.</text>
</comment>
<dbReference type="EMBL" id="LFVU01000027">
    <property type="protein sequence ID" value="KMT21575.1"/>
    <property type="molecule type" value="Genomic_DNA"/>
</dbReference>
<evidence type="ECO:0000313" key="2">
    <source>
        <dbReference type="Proteomes" id="UP000036756"/>
    </source>
</evidence>
<gene>
    <name evidence="1" type="primary">repO</name>
    <name evidence="1" type="ORF">CLCY_2c03370</name>
</gene>
<keyword evidence="2" id="KW-1185">Reference proteome</keyword>
<protein>
    <submittedName>
        <fullName evidence="1">Replication protein O</fullName>
    </submittedName>
</protein>
<dbReference type="PATRIC" id="fig|1121307.3.peg.1193"/>
<dbReference type="AlphaFoldDB" id="A0A0J8D655"/>
<sequence>MAGEGKGWISLYRSIQDHWLWQEKPFDKARAWIDLLLLANHQDNKFLLGNELIEVKKGSFITSQRKLMERWGWGAGKTREFLKLLQSDGMIIFEADKKKTTITIVSYEQYQNRNASKIDISRGAEGSRNINRTQAEHNQYMGRTQTETNNNDNNVNNDNNENNVVCLGEFKNVLLKEEEYEKLISTHTRAITDKYIEKLSLYMESEGKRYKSHYATIQRWIKEDKDKEISKLELGPRPKDEYAYDMKEIRKQLLGIN</sequence>
<proteinExistence type="predicted"/>